<dbReference type="CDD" id="cd02440">
    <property type="entry name" value="AdoMet_MTases"/>
    <property type="match status" value="1"/>
</dbReference>
<reference evidence="2" key="1">
    <citation type="submission" date="2017-09" db="EMBL/GenBank/DDBJ databases">
        <title>Depth-based differentiation of microbial function through sediment-hosted aquifers and enrichment of novel symbionts in the deep terrestrial subsurface.</title>
        <authorList>
            <person name="Probst A.J."/>
            <person name="Ladd B."/>
            <person name="Jarett J.K."/>
            <person name="Geller-Mcgrath D.E."/>
            <person name="Sieber C.M.K."/>
            <person name="Emerson J.B."/>
            <person name="Anantharaman K."/>
            <person name="Thomas B.C."/>
            <person name="Malmstrom R."/>
            <person name="Stieglmeier M."/>
            <person name="Klingl A."/>
            <person name="Woyke T."/>
            <person name="Ryan C.M."/>
            <person name="Banfield J.F."/>
        </authorList>
    </citation>
    <scope>NUCLEOTIDE SEQUENCE [LARGE SCALE GENOMIC DNA]</scope>
</reference>
<dbReference type="SUPFAM" id="SSF53335">
    <property type="entry name" value="S-adenosyl-L-methionine-dependent methyltransferases"/>
    <property type="match status" value="1"/>
</dbReference>
<gene>
    <name evidence="1" type="ORF">COT79_00040</name>
</gene>
<sequence length="243" mass="28339">MDKILNKYLKTIIKARLYSSENNLKFYLIFLFKDIEFYNKNVLDIGGGSGIFSFYAASRGARKVICLEPIAEGSKDNMEEKFRQVRVALGLSGKVKFVKSTLQFYNAGRQKFDVIISHNSINHLDEKTCINLSRSSYARKKYQKIFLKLHSLVNDNAQLVFIANSKYNIFAFLHIKNPFVPAIEWDKHQSPYFWASLLEKVGFKMVNIRWSTFNRLYFLGRLLLGNRFASYFLSSHFCLTMKK</sequence>
<name>A0A2M6R9S2_9BACT</name>
<evidence type="ECO:0000313" key="1">
    <source>
        <dbReference type="EMBL" id="PIS07292.1"/>
    </source>
</evidence>
<protein>
    <recommendedName>
        <fullName evidence="3">Methyltransferase domain-containing protein</fullName>
    </recommendedName>
</protein>
<proteinExistence type="predicted"/>
<dbReference type="EMBL" id="PEZX01000002">
    <property type="protein sequence ID" value="PIS07292.1"/>
    <property type="molecule type" value="Genomic_DNA"/>
</dbReference>
<accession>A0A2M6R9S2</accession>
<dbReference type="InterPro" id="IPR029063">
    <property type="entry name" value="SAM-dependent_MTases_sf"/>
</dbReference>
<comment type="caution">
    <text evidence="1">The sequence shown here is derived from an EMBL/GenBank/DDBJ whole genome shotgun (WGS) entry which is preliminary data.</text>
</comment>
<evidence type="ECO:0000313" key="2">
    <source>
        <dbReference type="Proteomes" id="UP000231162"/>
    </source>
</evidence>
<dbReference type="Proteomes" id="UP000231162">
    <property type="component" value="Unassembled WGS sequence"/>
</dbReference>
<dbReference type="AlphaFoldDB" id="A0A2M6R9S2"/>
<evidence type="ECO:0008006" key="3">
    <source>
        <dbReference type="Google" id="ProtNLM"/>
    </source>
</evidence>
<dbReference type="Gene3D" id="3.40.50.150">
    <property type="entry name" value="Vaccinia Virus protein VP39"/>
    <property type="match status" value="1"/>
</dbReference>
<organism evidence="1 2">
    <name type="scientific">Candidatus Berkelbacteria bacterium CG10_big_fil_rev_8_21_14_0_10_43_14</name>
    <dbReference type="NCBI Taxonomy" id="1974515"/>
    <lineage>
        <taxon>Bacteria</taxon>
        <taxon>Candidatus Berkelbacteria</taxon>
    </lineage>
</organism>
<dbReference type="Pfam" id="PF13489">
    <property type="entry name" value="Methyltransf_23"/>
    <property type="match status" value="1"/>
</dbReference>